<evidence type="ECO:0000256" key="8">
    <source>
        <dbReference type="ARBA" id="ARBA00023170"/>
    </source>
</evidence>
<dbReference type="PANTHER" id="PTHR24225">
    <property type="entry name" value="CHEMOTACTIC RECEPTOR"/>
    <property type="match status" value="1"/>
</dbReference>
<dbReference type="PRINTS" id="PR00526">
    <property type="entry name" value="FMETLEUPHER"/>
</dbReference>
<dbReference type="Proteomes" id="UP000031443">
    <property type="component" value="Unassembled WGS sequence"/>
</dbReference>
<keyword evidence="10" id="KW-0807">Transducer</keyword>
<dbReference type="Pfam" id="PF00001">
    <property type="entry name" value="7tm_1"/>
    <property type="match status" value="1"/>
</dbReference>
<proteinExistence type="inferred from homology"/>
<dbReference type="Gene3D" id="1.20.1070.10">
    <property type="entry name" value="Rhodopsin 7-helix transmembrane proteins"/>
    <property type="match status" value="1"/>
</dbReference>
<keyword evidence="2" id="KW-1003">Cell membrane</keyword>
<dbReference type="GO" id="GO:0007204">
    <property type="term" value="P:positive regulation of cytosolic calcium ion concentration"/>
    <property type="evidence" value="ECO:0007669"/>
    <property type="project" value="TreeGrafter"/>
</dbReference>
<dbReference type="PROSITE" id="PS50262">
    <property type="entry name" value="G_PROTEIN_RECEP_F1_2"/>
    <property type="match status" value="1"/>
</dbReference>
<evidence type="ECO:0000256" key="10">
    <source>
        <dbReference type="ARBA" id="ARBA00023224"/>
    </source>
</evidence>
<dbReference type="GO" id="GO:0006954">
    <property type="term" value="P:inflammatory response"/>
    <property type="evidence" value="ECO:0007669"/>
    <property type="project" value="TreeGrafter"/>
</dbReference>
<keyword evidence="6 14" id="KW-0472">Membrane</keyword>
<keyword evidence="5" id="KW-0297">G-protein coupled receptor</keyword>
<evidence type="ECO:0000256" key="9">
    <source>
        <dbReference type="ARBA" id="ARBA00023180"/>
    </source>
</evidence>
<evidence type="ECO:0000256" key="2">
    <source>
        <dbReference type="ARBA" id="ARBA00022475"/>
    </source>
</evidence>
<feature type="transmembrane region" description="Helical" evidence="14">
    <location>
        <begin position="20"/>
        <end position="43"/>
    </location>
</feature>
<evidence type="ECO:0000256" key="12">
    <source>
        <dbReference type="ARBA" id="ARBA00037161"/>
    </source>
</evidence>
<evidence type="ECO:0000256" key="7">
    <source>
        <dbReference type="ARBA" id="ARBA00023157"/>
    </source>
</evidence>
<comment type="subcellular location">
    <subcellularLocation>
        <location evidence="1">Cell membrane</location>
        <topology evidence="1">Multi-pass membrane protein</topology>
    </subcellularLocation>
</comment>
<feature type="transmembrane region" description="Helical" evidence="14">
    <location>
        <begin position="50"/>
        <end position="75"/>
    </location>
</feature>
<dbReference type="PANTHER" id="PTHR24225:SF5">
    <property type="entry name" value="G-PROTEIN COUPLED RECEPTOR 33-RELATED"/>
    <property type="match status" value="1"/>
</dbReference>
<evidence type="ECO:0000256" key="5">
    <source>
        <dbReference type="ARBA" id="ARBA00023040"/>
    </source>
</evidence>
<evidence type="ECO:0000256" key="13">
    <source>
        <dbReference type="ARBA" id="ARBA00039587"/>
    </source>
</evidence>
<dbReference type="GO" id="GO:0005886">
    <property type="term" value="C:plasma membrane"/>
    <property type="evidence" value="ECO:0007669"/>
    <property type="project" value="UniProtKB-SubCell"/>
</dbReference>
<dbReference type="GO" id="GO:0004875">
    <property type="term" value="F:complement receptor activity"/>
    <property type="evidence" value="ECO:0007669"/>
    <property type="project" value="TreeGrafter"/>
</dbReference>
<dbReference type="GO" id="GO:0004930">
    <property type="term" value="F:G protein-coupled receptor activity"/>
    <property type="evidence" value="ECO:0007669"/>
    <property type="project" value="UniProtKB-KW"/>
</dbReference>
<feature type="domain" description="G-protein coupled receptors family 1 profile" evidence="15">
    <location>
        <begin position="22"/>
        <end position="173"/>
    </location>
</feature>
<gene>
    <name evidence="16" type="ORF">UY3_01460</name>
</gene>
<evidence type="ECO:0000313" key="16">
    <source>
        <dbReference type="EMBL" id="EMP41305.1"/>
    </source>
</evidence>
<evidence type="ECO:0000313" key="17">
    <source>
        <dbReference type="Proteomes" id="UP000031443"/>
    </source>
</evidence>
<dbReference type="PRINTS" id="PR00237">
    <property type="entry name" value="GPCRRHODOPSN"/>
</dbReference>
<dbReference type="SUPFAM" id="SSF81321">
    <property type="entry name" value="Family A G protein-coupled receptor-like"/>
    <property type="match status" value="1"/>
</dbReference>
<protein>
    <recommendedName>
        <fullName evidence="13">Probable G-protein coupled receptor 33</fullName>
    </recommendedName>
</protein>
<name>M7BZN4_CHEMY</name>
<keyword evidence="7" id="KW-1015">Disulfide bond</keyword>
<evidence type="ECO:0000256" key="14">
    <source>
        <dbReference type="SAM" id="Phobius"/>
    </source>
</evidence>
<evidence type="ECO:0000259" key="15">
    <source>
        <dbReference type="PROSITE" id="PS50262"/>
    </source>
</evidence>
<evidence type="ECO:0000256" key="6">
    <source>
        <dbReference type="ARBA" id="ARBA00023136"/>
    </source>
</evidence>
<accession>M7BZN4</accession>
<keyword evidence="9" id="KW-0325">Glycoprotein</keyword>
<dbReference type="InterPro" id="IPR000276">
    <property type="entry name" value="GPCR_Rhodpsn"/>
</dbReference>
<keyword evidence="8 16" id="KW-0675">Receptor</keyword>
<dbReference type="AlphaFoldDB" id="M7BZN4"/>
<evidence type="ECO:0000256" key="1">
    <source>
        <dbReference type="ARBA" id="ARBA00004651"/>
    </source>
</evidence>
<reference evidence="17" key="1">
    <citation type="journal article" date="2013" name="Nat. Genet.">
        <title>The draft genomes of soft-shell turtle and green sea turtle yield insights into the development and evolution of the turtle-specific body plan.</title>
        <authorList>
            <person name="Wang Z."/>
            <person name="Pascual-Anaya J."/>
            <person name="Zadissa A."/>
            <person name="Li W."/>
            <person name="Niimura Y."/>
            <person name="Huang Z."/>
            <person name="Li C."/>
            <person name="White S."/>
            <person name="Xiong Z."/>
            <person name="Fang D."/>
            <person name="Wang B."/>
            <person name="Ming Y."/>
            <person name="Chen Y."/>
            <person name="Zheng Y."/>
            <person name="Kuraku S."/>
            <person name="Pignatelli M."/>
            <person name="Herrero J."/>
            <person name="Beal K."/>
            <person name="Nozawa M."/>
            <person name="Li Q."/>
            <person name="Wang J."/>
            <person name="Zhang H."/>
            <person name="Yu L."/>
            <person name="Shigenobu S."/>
            <person name="Wang J."/>
            <person name="Liu J."/>
            <person name="Flicek P."/>
            <person name="Searle S."/>
            <person name="Wang J."/>
            <person name="Kuratani S."/>
            <person name="Yin Y."/>
            <person name="Aken B."/>
            <person name="Zhang G."/>
            <person name="Irie N."/>
        </authorList>
    </citation>
    <scope>NUCLEOTIDE SEQUENCE [LARGE SCALE GENOMIC DNA]</scope>
</reference>
<feature type="transmembrane region" description="Helical" evidence="14">
    <location>
        <begin position="147"/>
        <end position="170"/>
    </location>
</feature>
<organism evidence="16 17">
    <name type="scientific">Chelonia mydas</name>
    <name type="common">Green sea-turtle</name>
    <name type="synonym">Chelonia agassizi</name>
    <dbReference type="NCBI Taxonomy" id="8469"/>
    <lineage>
        <taxon>Eukaryota</taxon>
        <taxon>Metazoa</taxon>
        <taxon>Chordata</taxon>
        <taxon>Craniata</taxon>
        <taxon>Vertebrata</taxon>
        <taxon>Euteleostomi</taxon>
        <taxon>Archelosauria</taxon>
        <taxon>Testudinata</taxon>
        <taxon>Testudines</taxon>
        <taxon>Cryptodira</taxon>
        <taxon>Durocryptodira</taxon>
        <taxon>Americhelydia</taxon>
        <taxon>Chelonioidea</taxon>
        <taxon>Cheloniidae</taxon>
        <taxon>Chelonia</taxon>
    </lineage>
</organism>
<evidence type="ECO:0000256" key="4">
    <source>
        <dbReference type="ARBA" id="ARBA00022989"/>
    </source>
</evidence>
<comment type="similarity">
    <text evidence="11">Belongs to the chemokine-like receptor (CMKLR) family.</text>
</comment>
<evidence type="ECO:0000256" key="11">
    <source>
        <dbReference type="ARBA" id="ARBA00025736"/>
    </source>
</evidence>
<keyword evidence="3 14" id="KW-0812">Transmembrane</keyword>
<keyword evidence="4 14" id="KW-1133">Transmembrane helix</keyword>
<dbReference type="InterPro" id="IPR017452">
    <property type="entry name" value="GPCR_Rhodpsn_7TM"/>
</dbReference>
<feature type="transmembrane region" description="Helical" evidence="14">
    <location>
        <begin position="95"/>
        <end position="113"/>
    </location>
</feature>
<dbReference type="EMBL" id="KB494405">
    <property type="protein sequence ID" value="EMP41305.1"/>
    <property type="molecule type" value="Genomic_DNA"/>
</dbReference>
<sequence>MGAGAEDEEDGDHSLVPSPGYLLFTLLIPFFAVYILLGFHWVFGMAICKLLNTCISMGMFTSIFILTLISLDLYTITQHPIWSWNHRTVPQAQKLAVGVWLASFSLSAPYLAFQETHMLDGGRIICINNYALSGDWNGDKLQGMGRWVHLSVFMVWFLLGFLLPFCTTMGCYG</sequence>
<keyword evidence="17" id="KW-1185">Reference proteome</keyword>
<evidence type="ECO:0000256" key="3">
    <source>
        <dbReference type="ARBA" id="ARBA00022692"/>
    </source>
</evidence>
<dbReference type="GO" id="GO:0007200">
    <property type="term" value="P:phospholipase C-activating G protein-coupled receptor signaling pathway"/>
    <property type="evidence" value="ECO:0007669"/>
    <property type="project" value="TreeGrafter"/>
</dbReference>
<comment type="function">
    <text evidence="12">Orphan receptor; could be a chemoattractant receptor.</text>
</comment>
<dbReference type="InterPro" id="IPR000826">
    <property type="entry name" value="Formyl_rcpt-rel"/>
</dbReference>